<feature type="domain" description="DHFR" evidence="10">
    <location>
        <begin position="4"/>
        <end position="160"/>
    </location>
</feature>
<evidence type="ECO:0000259" key="10">
    <source>
        <dbReference type="PROSITE" id="PS51330"/>
    </source>
</evidence>
<evidence type="ECO:0000256" key="4">
    <source>
        <dbReference type="ARBA" id="ARBA00022563"/>
    </source>
</evidence>
<comment type="function">
    <text evidence="7 8">Key enzyme in folate metabolism. Catalyzes an essential reaction for de novo glycine and purine synthesis, and for DNA precursor synthesis.</text>
</comment>
<dbReference type="EMBL" id="JACBYR010000001">
    <property type="protein sequence ID" value="NYE82280.1"/>
    <property type="molecule type" value="Genomic_DNA"/>
</dbReference>
<comment type="caution">
    <text evidence="11">The sequence shown here is derived from an EMBL/GenBank/DDBJ whole genome shotgun (WGS) entry which is preliminary data.</text>
</comment>
<accession>A0A7Y9ISJ4</accession>
<evidence type="ECO:0000256" key="5">
    <source>
        <dbReference type="ARBA" id="ARBA00022857"/>
    </source>
</evidence>
<protein>
    <recommendedName>
        <fullName evidence="3 8">Dihydrofolate reductase</fullName>
        <ecNumber evidence="3 8">1.5.1.3</ecNumber>
    </recommendedName>
</protein>
<dbReference type="GO" id="GO:0046452">
    <property type="term" value="P:dihydrofolate metabolic process"/>
    <property type="evidence" value="ECO:0007669"/>
    <property type="project" value="TreeGrafter"/>
</dbReference>
<evidence type="ECO:0000313" key="12">
    <source>
        <dbReference type="Proteomes" id="UP000542125"/>
    </source>
</evidence>
<dbReference type="InterPro" id="IPR017925">
    <property type="entry name" value="DHFR_CS"/>
</dbReference>
<dbReference type="Gene3D" id="3.40.430.10">
    <property type="entry name" value="Dihydrofolate Reductase, subunit A"/>
    <property type="match status" value="1"/>
</dbReference>
<keyword evidence="4 8" id="KW-0554">One-carbon metabolism</keyword>
<dbReference type="GO" id="GO:0005829">
    <property type="term" value="C:cytosol"/>
    <property type="evidence" value="ECO:0007669"/>
    <property type="project" value="TreeGrafter"/>
</dbReference>
<dbReference type="InterPro" id="IPR001796">
    <property type="entry name" value="DHFR_dom"/>
</dbReference>
<dbReference type="SUPFAM" id="SSF53597">
    <property type="entry name" value="Dihydrofolate reductase-like"/>
    <property type="match status" value="1"/>
</dbReference>
<dbReference type="PRINTS" id="PR00070">
    <property type="entry name" value="DHFR"/>
</dbReference>
<dbReference type="UniPathway" id="UPA00077">
    <property type="reaction ID" value="UER00158"/>
</dbReference>
<dbReference type="FunFam" id="3.40.430.10:FF:000001">
    <property type="entry name" value="Dihydrofolate reductase"/>
    <property type="match status" value="1"/>
</dbReference>
<dbReference type="InterPro" id="IPR024072">
    <property type="entry name" value="DHFR-like_dom_sf"/>
</dbReference>
<dbReference type="Proteomes" id="UP000542125">
    <property type="component" value="Unassembled WGS sequence"/>
</dbReference>
<dbReference type="GO" id="GO:0046654">
    <property type="term" value="P:tetrahydrofolate biosynthetic process"/>
    <property type="evidence" value="ECO:0007669"/>
    <property type="project" value="UniProtKB-UniPathway"/>
</dbReference>
<keyword evidence="5 8" id="KW-0521">NADP</keyword>
<evidence type="ECO:0000256" key="3">
    <source>
        <dbReference type="ARBA" id="ARBA00012856"/>
    </source>
</evidence>
<evidence type="ECO:0000256" key="7">
    <source>
        <dbReference type="ARBA" id="ARBA00025067"/>
    </source>
</evidence>
<dbReference type="PANTHER" id="PTHR48069">
    <property type="entry name" value="DIHYDROFOLATE REDUCTASE"/>
    <property type="match status" value="1"/>
</dbReference>
<sequence>MALPYSLIVAYSRNRVIGRDNQLPWRLRGDLAHFKRTTLGQPILMGRKTWESLGRPLPGRTNIVITRNPAYVAEGAVVVTSLADALAACGDVPHAFVIGGAQIYGEALPGATQLIATEVDVETEGDAFFPPLPEGQWEEIAREAQPEEDGLRYDFVTYRRRT</sequence>
<comment type="catalytic activity">
    <reaction evidence="8">
        <text>(6S)-5,6,7,8-tetrahydrofolate + NADP(+) = 7,8-dihydrofolate + NADPH + H(+)</text>
        <dbReference type="Rhea" id="RHEA:15009"/>
        <dbReference type="ChEBI" id="CHEBI:15378"/>
        <dbReference type="ChEBI" id="CHEBI:57451"/>
        <dbReference type="ChEBI" id="CHEBI:57453"/>
        <dbReference type="ChEBI" id="CHEBI:57783"/>
        <dbReference type="ChEBI" id="CHEBI:58349"/>
        <dbReference type="EC" id="1.5.1.3"/>
    </reaction>
</comment>
<dbReference type="Pfam" id="PF00186">
    <property type="entry name" value="DHFR_1"/>
    <property type="match status" value="1"/>
</dbReference>
<dbReference type="PIRSF" id="PIRSF000194">
    <property type="entry name" value="DHFR"/>
    <property type="match status" value="1"/>
</dbReference>
<dbReference type="GO" id="GO:0004146">
    <property type="term" value="F:dihydrofolate reductase activity"/>
    <property type="evidence" value="ECO:0007669"/>
    <property type="project" value="UniProtKB-EC"/>
</dbReference>
<evidence type="ECO:0000313" key="11">
    <source>
        <dbReference type="EMBL" id="NYE82280.1"/>
    </source>
</evidence>
<keyword evidence="6 8" id="KW-0560">Oxidoreductase</keyword>
<evidence type="ECO:0000256" key="2">
    <source>
        <dbReference type="ARBA" id="ARBA00009539"/>
    </source>
</evidence>
<evidence type="ECO:0000256" key="9">
    <source>
        <dbReference type="RuleBase" id="RU004474"/>
    </source>
</evidence>
<evidence type="ECO:0000256" key="6">
    <source>
        <dbReference type="ARBA" id="ARBA00023002"/>
    </source>
</evidence>
<dbReference type="GO" id="GO:0046655">
    <property type="term" value="P:folic acid metabolic process"/>
    <property type="evidence" value="ECO:0007669"/>
    <property type="project" value="TreeGrafter"/>
</dbReference>
<dbReference type="PROSITE" id="PS51330">
    <property type="entry name" value="DHFR_2"/>
    <property type="match status" value="1"/>
</dbReference>
<dbReference type="GO" id="GO:0006730">
    <property type="term" value="P:one-carbon metabolic process"/>
    <property type="evidence" value="ECO:0007669"/>
    <property type="project" value="UniProtKB-KW"/>
</dbReference>
<dbReference type="PANTHER" id="PTHR48069:SF3">
    <property type="entry name" value="DIHYDROFOLATE REDUCTASE"/>
    <property type="match status" value="1"/>
</dbReference>
<comment type="similarity">
    <text evidence="2 8 9">Belongs to the dihydrofolate reductase family.</text>
</comment>
<evidence type="ECO:0000256" key="8">
    <source>
        <dbReference type="PIRNR" id="PIRNR000194"/>
    </source>
</evidence>
<organism evidence="11 12">
    <name type="scientific">Pigmentiphaga litoralis</name>
    <dbReference type="NCBI Taxonomy" id="516702"/>
    <lineage>
        <taxon>Bacteria</taxon>
        <taxon>Pseudomonadati</taxon>
        <taxon>Pseudomonadota</taxon>
        <taxon>Betaproteobacteria</taxon>
        <taxon>Burkholderiales</taxon>
        <taxon>Alcaligenaceae</taxon>
        <taxon>Pigmentiphaga</taxon>
    </lineage>
</organism>
<dbReference type="GO" id="GO:0070401">
    <property type="term" value="F:NADP+ binding"/>
    <property type="evidence" value="ECO:0007669"/>
    <property type="project" value="UniProtKB-ARBA"/>
</dbReference>
<dbReference type="InterPro" id="IPR012259">
    <property type="entry name" value="DHFR"/>
</dbReference>
<dbReference type="RefSeq" id="WP_179584989.1">
    <property type="nucleotide sequence ID" value="NZ_JACBYR010000001.1"/>
</dbReference>
<proteinExistence type="inferred from homology"/>
<name>A0A7Y9ISJ4_9BURK</name>
<reference evidence="11 12" key="1">
    <citation type="submission" date="2020-07" db="EMBL/GenBank/DDBJ databases">
        <title>Genomic Encyclopedia of Type Strains, Phase IV (KMG-V): Genome sequencing to study the core and pangenomes of soil and plant-associated prokaryotes.</title>
        <authorList>
            <person name="Whitman W."/>
        </authorList>
    </citation>
    <scope>NUCLEOTIDE SEQUENCE [LARGE SCALE GENOMIC DNA]</scope>
    <source>
        <strain evidence="11 12">SAS40</strain>
    </source>
</reference>
<keyword evidence="12" id="KW-1185">Reference proteome</keyword>
<dbReference type="PROSITE" id="PS00075">
    <property type="entry name" value="DHFR_1"/>
    <property type="match status" value="1"/>
</dbReference>
<dbReference type="CDD" id="cd00209">
    <property type="entry name" value="DHFR"/>
    <property type="match status" value="1"/>
</dbReference>
<gene>
    <name evidence="11" type="ORF">FHW18_001551</name>
</gene>
<comment type="pathway">
    <text evidence="1 8">Cofactor biosynthesis; tetrahydrofolate biosynthesis; 5,6,7,8-tetrahydrofolate from 7,8-dihydrofolate: step 1/1.</text>
</comment>
<dbReference type="AlphaFoldDB" id="A0A7Y9ISJ4"/>
<evidence type="ECO:0000256" key="1">
    <source>
        <dbReference type="ARBA" id="ARBA00004903"/>
    </source>
</evidence>
<dbReference type="EC" id="1.5.1.3" evidence="3 8"/>